<feature type="repeat" description="WD" evidence="3">
    <location>
        <begin position="954"/>
        <end position="985"/>
    </location>
</feature>
<sequence>MADRDLYTVGWICAITTELVAALALLDERHDRPKELDPYDSNNYELGKISNHYVAIACLPEGEYGNAAAADVAANLLRSFPNIRIGLMVGIGGGAPTGDHDIRLGDVVVSTPGDGQGGVFQYDFGKTIQNQAFVETGFLDQPPKLLRTAVAGLKARYEIDGHSLNEEVSKALEKNPRLKKRYCRPQAGDRLYKSSFIHISGASKTCQACGDDPSNLMPRPPRDEFEDDPVVHYGLIASADKLMKNAVIRDKLAAEKGVLCFEMEAAGLMNRFPCLVVRGICDYADTHKNDEWQGFAAMMAAAYARDLLRRLIPEQVQAREKANEILLVKFLLYALDQLGELVHNTGTIAYKLDLAKLSIADDAESASYANQHEEDCLPGTRIKILHEIDMWATSQRKCIFWLNGMAGTGKSTISRTLAKRFLDQKILGASFFFKRGEADRGNAKQFFSTLASQLQTRIPGMVDYLREVIDAEPQISAKSLKEQFERLILEPISRLKPSSSQPSILVIVIDALDECENDRDIRVILHLLPQVQECSSTRLQVFVTSRPELPIRLGFDAMGGNDYQDLILHQIPRADIQHDIRLFLEYKLADIRKIRSLPQDWPGITEITTLVTMSVPLFIYAATVCRVLEDHNLDPRQSLDDYFSYKAEESTLDAIYLPVLNRIGAKYNDNSRRKDQLIQDVKEVVSAIILLESPLSVFSLSKFIDLPTMAIKARLSSLHSVLHIPDDETVPIRLFHLSFRDFLLDPKTPGKTAIWTDKKATHEKLALRCLSVMDTSLQKNICNLASPAIHRHHNITAKIVNQCIPIQLQYSCRYWAHHLMKSQDLTTQLKRAQYFLETKFLYWVEAMSILGILPEVTEILRKLQSIIKHESNSEMSKLLHDAIRFILRNQTMINTTPLQLYVSGLLFAPATSEIKRLFSANLPDWISMPHTNENSWGAELGTLDCSDSVDDHCIAFSPNGLLLAAGAHDGTIQLWNAVTGNSLQKLDSECDFIRAIVFSPDSDLLISCSGSIADFESTTGKLQFWDTTTGTLQSTLDEDVGDVTSLVFTDGDRLLASPSMSWDFLSWDRSNGVQKHMLSERLTEDMTTVFSLNGLLLASHCFDKNIDIWNVRTGNLQQTLVGYGDVVCAAFSPNGQILASIDEDGIITLWDTTTGVQQQHIMRSVGQAGNIRFSPNGQLLASSHGNPGRPERDMDGTIGLWDLNSCNLVRTLKVNQGAVYSTYFSPDGETLVSVSKNGKNGRFIKLWDATDISPIQMPQPPYSRARALSKLLASVYNTSTIREATEIYPTQTPHPSYSRAMAFSLDGQLLASVCGTGTIVIWDVTNETVVRKLRDQCGTDPVEVLTFSPDGALLACSSDAGSIGVWDVIKDTKRHSIKGHSKTHGVAFSPDSLLMACSDLDNIIRLWDLTTRNLQQVLNIQSYSYSLSFSPNGRLLALCPYDSHPSYPTELRKIEIWDYSTGHLLHASAWKLNEVYLDQELSRRECDFSALKLWNPETGSINECLEVATPLDDSSSSKSNNKWTRQLKWIYDSNLYTQSKWIIEIDDHAEWISYHGTRVLCIPPNHHTYCWAMSNNTIALGHYSGSVTFIKFSPQIEA</sequence>
<dbReference type="Gene3D" id="3.40.50.300">
    <property type="entry name" value="P-loop containing nucleotide triphosphate hydrolases"/>
    <property type="match status" value="1"/>
</dbReference>
<accession>A0A2T3Z0K0</accession>
<feature type="repeat" description="WD" evidence="3">
    <location>
        <begin position="1386"/>
        <end position="1417"/>
    </location>
</feature>
<protein>
    <recommendedName>
        <fullName evidence="5">Nephrocystin 3-like N-terminal domain-containing protein</fullName>
    </recommendedName>
</protein>
<dbReference type="Proteomes" id="UP000240493">
    <property type="component" value="Unassembled WGS sequence"/>
</dbReference>
<dbReference type="InterPro" id="IPR035994">
    <property type="entry name" value="Nucleoside_phosphorylase_sf"/>
</dbReference>
<dbReference type="InterPro" id="IPR027417">
    <property type="entry name" value="P-loop_NTPase"/>
</dbReference>
<dbReference type="Gene3D" id="2.130.10.10">
    <property type="entry name" value="YVTN repeat-like/Quinoprotein amine dehydrogenase"/>
    <property type="match status" value="4"/>
</dbReference>
<keyword evidence="4" id="KW-1133">Transmembrane helix</keyword>
<dbReference type="PROSITE" id="PS50082">
    <property type="entry name" value="WD_REPEATS_2"/>
    <property type="match status" value="5"/>
</dbReference>
<dbReference type="EMBL" id="KZ679266">
    <property type="protein sequence ID" value="PTB38349.1"/>
    <property type="molecule type" value="Genomic_DNA"/>
</dbReference>
<feature type="repeat" description="WD" evidence="3">
    <location>
        <begin position="1339"/>
        <end position="1376"/>
    </location>
</feature>
<dbReference type="SUPFAM" id="SSF52540">
    <property type="entry name" value="P-loop containing nucleoside triphosphate hydrolases"/>
    <property type="match status" value="1"/>
</dbReference>
<proteinExistence type="predicted"/>
<gene>
    <name evidence="6" type="ORF">M441DRAFT_49800</name>
</gene>
<dbReference type="GO" id="GO:0003824">
    <property type="term" value="F:catalytic activity"/>
    <property type="evidence" value="ECO:0007669"/>
    <property type="project" value="InterPro"/>
</dbReference>
<dbReference type="GO" id="GO:0009116">
    <property type="term" value="P:nucleoside metabolic process"/>
    <property type="evidence" value="ECO:0007669"/>
    <property type="project" value="InterPro"/>
</dbReference>
<dbReference type="CDD" id="cd00200">
    <property type="entry name" value="WD40"/>
    <property type="match status" value="2"/>
</dbReference>
<feature type="repeat" description="WD" evidence="3">
    <location>
        <begin position="1126"/>
        <end position="1160"/>
    </location>
</feature>
<feature type="repeat" description="WD" evidence="3">
    <location>
        <begin position="1291"/>
        <end position="1332"/>
    </location>
</feature>
<feature type="transmembrane region" description="Helical" evidence="4">
    <location>
        <begin position="6"/>
        <end position="26"/>
    </location>
</feature>
<evidence type="ECO:0000256" key="3">
    <source>
        <dbReference type="PROSITE-ProRule" id="PRU00221"/>
    </source>
</evidence>
<keyword evidence="1 3" id="KW-0853">WD repeat</keyword>
<dbReference type="InterPro" id="IPR001680">
    <property type="entry name" value="WD40_rpt"/>
</dbReference>
<keyword evidence="4" id="KW-0472">Membrane</keyword>
<dbReference type="STRING" id="1042311.A0A2T3Z0K0"/>
<keyword evidence="7" id="KW-1185">Reference proteome</keyword>
<dbReference type="Pfam" id="PF24883">
    <property type="entry name" value="NPHP3_N"/>
    <property type="match status" value="1"/>
</dbReference>
<dbReference type="InterPro" id="IPR015943">
    <property type="entry name" value="WD40/YVTN_repeat-like_dom_sf"/>
</dbReference>
<dbReference type="SMART" id="SM00320">
    <property type="entry name" value="WD40"/>
    <property type="match status" value="10"/>
</dbReference>
<reference evidence="6 7" key="1">
    <citation type="submission" date="2016-07" db="EMBL/GenBank/DDBJ databases">
        <title>Multiple horizontal gene transfer events from other fungi enriched the ability of initially mycotrophic Trichoderma (Ascomycota) to feed on dead plant biomass.</title>
        <authorList>
            <consortium name="DOE Joint Genome Institute"/>
            <person name="Aerts A."/>
            <person name="Atanasova L."/>
            <person name="Chenthamara K."/>
            <person name="Zhang J."/>
            <person name="Grujic M."/>
            <person name="Henrissat B."/>
            <person name="Kuo A."/>
            <person name="Salamov A."/>
            <person name="Lipzen A."/>
            <person name="Labutti K."/>
            <person name="Barry K."/>
            <person name="Miao Y."/>
            <person name="Rahimi M.J."/>
            <person name="Shen Q."/>
            <person name="Grigoriev I.V."/>
            <person name="Kubicek C.P."/>
            <person name="Druzhinina I.S."/>
        </authorList>
    </citation>
    <scope>NUCLEOTIDE SEQUENCE [LARGE SCALE GENOMIC DNA]</scope>
    <source>
        <strain evidence="6 7">CBS 433.97</strain>
    </source>
</reference>
<evidence type="ECO:0000256" key="4">
    <source>
        <dbReference type="SAM" id="Phobius"/>
    </source>
</evidence>
<dbReference type="InterPro" id="IPR019775">
    <property type="entry name" value="WD40_repeat_CS"/>
</dbReference>
<dbReference type="PROSITE" id="PS00678">
    <property type="entry name" value="WD_REPEATS_1"/>
    <property type="match status" value="1"/>
</dbReference>
<evidence type="ECO:0000256" key="2">
    <source>
        <dbReference type="ARBA" id="ARBA00022737"/>
    </source>
</evidence>
<evidence type="ECO:0000256" key="1">
    <source>
        <dbReference type="ARBA" id="ARBA00022574"/>
    </source>
</evidence>
<organism evidence="6 7">
    <name type="scientific">Trichoderma asperellum (strain ATCC 204424 / CBS 433.97 / NBRC 101777)</name>
    <dbReference type="NCBI Taxonomy" id="1042311"/>
    <lineage>
        <taxon>Eukaryota</taxon>
        <taxon>Fungi</taxon>
        <taxon>Dikarya</taxon>
        <taxon>Ascomycota</taxon>
        <taxon>Pezizomycotina</taxon>
        <taxon>Sordariomycetes</taxon>
        <taxon>Hypocreomycetidae</taxon>
        <taxon>Hypocreales</taxon>
        <taxon>Hypocreaceae</taxon>
        <taxon>Trichoderma</taxon>
    </lineage>
</organism>
<feature type="domain" description="Nephrocystin 3-like N-terminal" evidence="5">
    <location>
        <begin position="387"/>
        <end position="546"/>
    </location>
</feature>
<keyword evidence="2" id="KW-0677">Repeat</keyword>
<evidence type="ECO:0000259" key="5">
    <source>
        <dbReference type="Pfam" id="PF24883"/>
    </source>
</evidence>
<dbReference type="SUPFAM" id="SSF53167">
    <property type="entry name" value="Purine and uridine phosphorylases"/>
    <property type="match status" value="1"/>
</dbReference>
<dbReference type="Pfam" id="PF00400">
    <property type="entry name" value="WD40"/>
    <property type="match status" value="7"/>
</dbReference>
<dbReference type="SUPFAM" id="SSF50998">
    <property type="entry name" value="Quinoprotein alcohol dehydrogenase-like"/>
    <property type="match status" value="1"/>
</dbReference>
<dbReference type="InterPro" id="IPR011047">
    <property type="entry name" value="Quinoprotein_ADH-like_sf"/>
</dbReference>
<dbReference type="OrthoDB" id="538223at2759"/>
<evidence type="ECO:0000313" key="6">
    <source>
        <dbReference type="EMBL" id="PTB38349.1"/>
    </source>
</evidence>
<name>A0A2T3Z0K0_TRIA4</name>
<dbReference type="InterPro" id="IPR053137">
    <property type="entry name" value="NLR-like"/>
</dbReference>
<evidence type="ECO:0000313" key="7">
    <source>
        <dbReference type="Proteomes" id="UP000240493"/>
    </source>
</evidence>
<dbReference type="SUPFAM" id="SSF63829">
    <property type="entry name" value="Calcium-dependent phosphotriesterase"/>
    <property type="match status" value="1"/>
</dbReference>
<dbReference type="InterPro" id="IPR056884">
    <property type="entry name" value="NPHP3-like_N"/>
</dbReference>
<keyword evidence="4" id="KW-0812">Transmembrane</keyword>
<dbReference type="Gene3D" id="3.40.50.1580">
    <property type="entry name" value="Nucleoside phosphorylase domain"/>
    <property type="match status" value="1"/>
</dbReference>
<dbReference type="PANTHER" id="PTHR46082">
    <property type="entry name" value="ATP/GTP-BINDING PROTEIN-RELATED"/>
    <property type="match status" value="1"/>
</dbReference>
<dbReference type="PANTHER" id="PTHR46082:SF11">
    <property type="entry name" value="AAA+ ATPASE DOMAIN-CONTAINING PROTEIN-RELATED"/>
    <property type="match status" value="1"/>
</dbReference>